<feature type="region of interest" description="Disordered" evidence="1">
    <location>
        <begin position="610"/>
        <end position="659"/>
    </location>
</feature>
<name>A0A9P5ND64_GYMJU</name>
<keyword evidence="3" id="KW-1185">Reference proteome</keyword>
<proteinExistence type="predicted"/>
<dbReference type="AlphaFoldDB" id="A0A9P5ND64"/>
<sequence length="675" mass="76076">MPEYKEYHTDGVQITYFVESTSPEDRVLQHILGDTTGKEIEHHLPGSRAAAGHVYEFDSSSTVKRGGAVKEDKKTPVFPEKYATEPGKPPVPISSYGLCLVQVKTGPRAIILEFKEDKGKGTSYWCQIQLFTHTNAQIFTLDEWTNGICKVDRKTRGFKVGFAFQFEKYVLAFLSLDLLVQIYWSDVPEHLPHLPADIVTEYPRFIEELVAWIQKRRATKSHREGIALNLIHSETEIFCGAGVYTIQEVFHRAGLSPNLTEHEIFDNPSRTARLVAAFYEFCLNARQRTWPFIRPFLHGFLRACRREDRALYSNKLLVYGKDRANHSTRFKDLLKMFNSCLESHALSADRWTRVHGAPGVPYDVFEPDLIHHALEHKDLQLGSLIFSDERWCKLASESGVADAGQLDPLSEYFSSPEFSHSHSNTWLHPGYYDYLFNPPLSRQGMTAWSHTKLYRWSNTNVWSVIPIYPALSVAADPALSSVECRKGKTTMKKGKPKKSSTQGTRARVKIEVLDDEVRAGLLLKNVTQHSEVYTVGPLDFCGIAQIITGPGGTDMVMVCKMDPRRTSFCVERHILGSAMAKLKGKGLEKKGLDLKVKASLLKKIPKRKREEIDDNDSIKENSSVLSSPSSSLITLPPTSSPVPSSPVRPPKRKRRSADRDILAQANQVLSDVGNF</sequence>
<evidence type="ECO:0000256" key="1">
    <source>
        <dbReference type="SAM" id="MobiDB-lite"/>
    </source>
</evidence>
<evidence type="ECO:0000313" key="2">
    <source>
        <dbReference type="EMBL" id="KAF8876607.1"/>
    </source>
</evidence>
<dbReference type="OrthoDB" id="3268838at2759"/>
<feature type="compositionally biased region" description="Pro residues" evidence="1">
    <location>
        <begin position="638"/>
        <end position="648"/>
    </location>
</feature>
<gene>
    <name evidence="2" type="ORF">CPB84DRAFT_1795741</name>
</gene>
<organism evidence="2 3">
    <name type="scientific">Gymnopilus junonius</name>
    <name type="common">Spectacular rustgill mushroom</name>
    <name type="synonym">Gymnopilus spectabilis subsp. junonius</name>
    <dbReference type="NCBI Taxonomy" id="109634"/>
    <lineage>
        <taxon>Eukaryota</taxon>
        <taxon>Fungi</taxon>
        <taxon>Dikarya</taxon>
        <taxon>Basidiomycota</taxon>
        <taxon>Agaricomycotina</taxon>
        <taxon>Agaricomycetes</taxon>
        <taxon>Agaricomycetidae</taxon>
        <taxon>Agaricales</taxon>
        <taxon>Agaricineae</taxon>
        <taxon>Hymenogastraceae</taxon>
        <taxon>Gymnopilus</taxon>
    </lineage>
</organism>
<evidence type="ECO:0000313" key="3">
    <source>
        <dbReference type="Proteomes" id="UP000724874"/>
    </source>
</evidence>
<feature type="compositionally biased region" description="Low complexity" evidence="1">
    <location>
        <begin position="622"/>
        <end position="637"/>
    </location>
</feature>
<comment type="caution">
    <text evidence="2">The sequence shown here is derived from an EMBL/GenBank/DDBJ whole genome shotgun (WGS) entry which is preliminary data.</text>
</comment>
<protein>
    <submittedName>
        <fullName evidence="2">Uncharacterized protein</fullName>
    </submittedName>
</protein>
<dbReference type="Proteomes" id="UP000724874">
    <property type="component" value="Unassembled WGS sequence"/>
</dbReference>
<reference evidence="2" key="1">
    <citation type="submission" date="2020-11" db="EMBL/GenBank/DDBJ databases">
        <authorList>
            <consortium name="DOE Joint Genome Institute"/>
            <person name="Ahrendt S."/>
            <person name="Riley R."/>
            <person name="Andreopoulos W."/>
            <person name="LaButti K."/>
            <person name="Pangilinan J."/>
            <person name="Ruiz-duenas F.J."/>
            <person name="Barrasa J.M."/>
            <person name="Sanchez-Garcia M."/>
            <person name="Camarero S."/>
            <person name="Miyauchi S."/>
            <person name="Serrano A."/>
            <person name="Linde D."/>
            <person name="Babiker R."/>
            <person name="Drula E."/>
            <person name="Ayuso-Fernandez I."/>
            <person name="Pacheco R."/>
            <person name="Padilla G."/>
            <person name="Ferreira P."/>
            <person name="Barriuso J."/>
            <person name="Kellner H."/>
            <person name="Castanera R."/>
            <person name="Alfaro M."/>
            <person name="Ramirez L."/>
            <person name="Pisabarro A.G."/>
            <person name="Kuo A."/>
            <person name="Tritt A."/>
            <person name="Lipzen A."/>
            <person name="He G."/>
            <person name="Yan M."/>
            <person name="Ng V."/>
            <person name="Cullen D."/>
            <person name="Martin F."/>
            <person name="Rosso M.-N."/>
            <person name="Henrissat B."/>
            <person name="Hibbett D."/>
            <person name="Martinez A.T."/>
            <person name="Grigoriev I.V."/>
        </authorList>
    </citation>
    <scope>NUCLEOTIDE SEQUENCE</scope>
    <source>
        <strain evidence="2">AH 44721</strain>
    </source>
</reference>
<accession>A0A9P5ND64</accession>
<dbReference type="EMBL" id="JADNYJ010000180">
    <property type="protein sequence ID" value="KAF8876607.1"/>
    <property type="molecule type" value="Genomic_DNA"/>
</dbReference>
<feature type="compositionally biased region" description="Basic and acidic residues" evidence="1">
    <location>
        <begin position="610"/>
        <end position="619"/>
    </location>
</feature>